<gene>
    <name evidence="3" type="ORF">G3569_07295</name>
</gene>
<keyword evidence="1" id="KW-0732">Signal</keyword>
<accession>A0A6M1TB15</accession>
<dbReference type="EMBL" id="JAALLS010000007">
    <property type="protein sequence ID" value="NGP88154.1"/>
    <property type="molecule type" value="Genomic_DNA"/>
</dbReference>
<feature type="domain" description="DUF4097" evidence="2">
    <location>
        <begin position="159"/>
        <end position="259"/>
    </location>
</feature>
<sequence>MKYFKSFFYNTLYATFALTLLTPLLSPFNSVTQNTTRTIKKSMTFADPADPGNKFKVMNIDGSVTVEAYDGDTIELTIKEQIDGTPGEVRQAREELEYKVERRGNLILTYLDAPFITFRFDGKDVHYSVDRNDDSYIFIHNLHLKVPQAILLDVSSINKGGINIDGNFKAVEASNVNGSLNLTHLTSKTRANTINGDITVSYDKVPVKDSEYHTINGTIEVNMPDDLSADIYFKSLHGDIYTDFQNVKPLTPKVKTVSNSNRSKVMYEVKKFSPLRIANGSVELRFEVLNGDVYIRKQS</sequence>
<keyword evidence="4" id="KW-1185">Reference proteome</keyword>
<name>A0A6M1TB15_9BACT</name>
<evidence type="ECO:0000313" key="4">
    <source>
        <dbReference type="Proteomes" id="UP000479132"/>
    </source>
</evidence>
<dbReference type="InterPro" id="IPR025164">
    <property type="entry name" value="Toastrack_DUF4097"/>
</dbReference>
<evidence type="ECO:0000256" key="1">
    <source>
        <dbReference type="SAM" id="SignalP"/>
    </source>
</evidence>
<protein>
    <recommendedName>
        <fullName evidence="2">DUF4097 domain-containing protein</fullName>
    </recommendedName>
</protein>
<evidence type="ECO:0000259" key="2">
    <source>
        <dbReference type="Pfam" id="PF13349"/>
    </source>
</evidence>
<feature type="signal peptide" evidence="1">
    <location>
        <begin position="1"/>
        <end position="32"/>
    </location>
</feature>
<dbReference type="AlphaFoldDB" id="A0A6M1TB15"/>
<proteinExistence type="predicted"/>
<feature type="chain" id="PRO_5026879090" description="DUF4097 domain-containing protein" evidence="1">
    <location>
        <begin position="33"/>
        <end position="299"/>
    </location>
</feature>
<organism evidence="3 4">
    <name type="scientific">Fodinibius halophilus</name>
    <dbReference type="NCBI Taxonomy" id="1736908"/>
    <lineage>
        <taxon>Bacteria</taxon>
        <taxon>Pseudomonadati</taxon>
        <taxon>Balneolota</taxon>
        <taxon>Balneolia</taxon>
        <taxon>Balneolales</taxon>
        <taxon>Balneolaceae</taxon>
        <taxon>Fodinibius</taxon>
    </lineage>
</organism>
<reference evidence="3 4" key="1">
    <citation type="submission" date="2020-02" db="EMBL/GenBank/DDBJ databases">
        <title>Aliifodinibius halophilus 2W32, complete genome.</title>
        <authorList>
            <person name="Li Y."/>
            <person name="Wu S."/>
        </authorList>
    </citation>
    <scope>NUCLEOTIDE SEQUENCE [LARGE SCALE GENOMIC DNA]</scope>
    <source>
        <strain evidence="3 4">2W32</strain>
    </source>
</reference>
<evidence type="ECO:0000313" key="3">
    <source>
        <dbReference type="EMBL" id="NGP88154.1"/>
    </source>
</evidence>
<comment type="caution">
    <text evidence="3">The sequence shown here is derived from an EMBL/GenBank/DDBJ whole genome shotgun (WGS) entry which is preliminary data.</text>
</comment>
<dbReference type="Proteomes" id="UP000479132">
    <property type="component" value="Unassembled WGS sequence"/>
</dbReference>
<dbReference type="RefSeq" id="WP_165267587.1">
    <property type="nucleotide sequence ID" value="NZ_JAALLS010000007.1"/>
</dbReference>
<dbReference type="Pfam" id="PF13349">
    <property type="entry name" value="DUF4097"/>
    <property type="match status" value="1"/>
</dbReference>